<evidence type="ECO:0000313" key="3">
    <source>
        <dbReference type="Proteomes" id="UP001180845"/>
    </source>
</evidence>
<evidence type="ECO:0000256" key="1">
    <source>
        <dbReference type="SAM" id="Phobius"/>
    </source>
</evidence>
<evidence type="ECO:0000313" key="2">
    <source>
        <dbReference type="EMBL" id="MDR7302622.1"/>
    </source>
</evidence>
<accession>A0AAE4CP08</accession>
<protein>
    <submittedName>
        <fullName evidence="2">Uncharacterized protein</fullName>
    </submittedName>
</protein>
<dbReference type="EMBL" id="JAVDXW010000001">
    <property type="protein sequence ID" value="MDR7302622.1"/>
    <property type="molecule type" value="Genomic_DNA"/>
</dbReference>
<dbReference type="Proteomes" id="UP001180845">
    <property type="component" value="Unassembled WGS sequence"/>
</dbReference>
<dbReference type="RefSeq" id="WP_310274300.1">
    <property type="nucleotide sequence ID" value="NZ_JAVDXW010000001.1"/>
</dbReference>
<organism evidence="2 3">
    <name type="scientific">Haloactinomyces albus</name>
    <dbReference type="NCBI Taxonomy" id="1352928"/>
    <lineage>
        <taxon>Bacteria</taxon>
        <taxon>Bacillati</taxon>
        <taxon>Actinomycetota</taxon>
        <taxon>Actinomycetes</taxon>
        <taxon>Actinopolysporales</taxon>
        <taxon>Actinopolysporaceae</taxon>
        <taxon>Haloactinomyces</taxon>
    </lineage>
</organism>
<comment type="caution">
    <text evidence="2">The sequence shown here is derived from an EMBL/GenBank/DDBJ whole genome shotgun (WGS) entry which is preliminary data.</text>
</comment>
<keyword evidence="1" id="KW-0472">Membrane</keyword>
<name>A0AAE4CP08_9ACTN</name>
<keyword evidence="3" id="KW-1185">Reference proteome</keyword>
<keyword evidence="1" id="KW-1133">Transmembrane helix</keyword>
<proteinExistence type="predicted"/>
<dbReference type="AlphaFoldDB" id="A0AAE4CP08"/>
<feature type="transmembrane region" description="Helical" evidence="1">
    <location>
        <begin position="12"/>
        <end position="29"/>
    </location>
</feature>
<keyword evidence="1" id="KW-0812">Transmembrane</keyword>
<feature type="transmembrane region" description="Helical" evidence="1">
    <location>
        <begin position="49"/>
        <end position="66"/>
    </location>
</feature>
<gene>
    <name evidence="2" type="ORF">JOF55_002803</name>
</gene>
<reference evidence="2" key="1">
    <citation type="submission" date="2023-07" db="EMBL/GenBank/DDBJ databases">
        <title>Sequencing the genomes of 1000 actinobacteria strains.</title>
        <authorList>
            <person name="Klenk H.-P."/>
        </authorList>
    </citation>
    <scope>NUCLEOTIDE SEQUENCE</scope>
    <source>
        <strain evidence="2">DSM 45977</strain>
    </source>
</reference>
<sequence>MRSRLARACTRVSVFVATMIIGTVTAGAATSEQYVRAQATPLESLSAPVGLAAVGLGVTGMLAGVFRRKKTAVQPENERKF</sequence>